<protein>
    <submittedName>
        <fullName evidence="1">Uncharacterized protein</fullName>
    </submittedName>
</protein>
<dbReference type="Gene3D" id="1.10.630.10">
    <property type="entry name" value="Cytochrome P450"/>
    <property type="match status" value="1"/>
</dbReference>
<dbReference type="Proteomes" id="UP000183567">
    <property type="component" value="Unassembled WGS sequence"/>
</dbReference>
<name>A0A1J8PPM7_9AGAM</name>
<gene>
    <name evidence="1" type="ORF">AZE42_05711</name>
</gene>
<dbReference type="GO" id="GO:0016705">
    <property type="term" value="F:oxidoreductase activity, acting on paired donors, with incorporation or reduction of molecular oxygen"/>
    <property type="evidence" value="ECO:0007669"/>
    <property type="project" value="InterPro"/>
</dbReference>
<dbReference type="InterPro" id="IPR036396">
    <property type="entry name" value="Cyt_P450_sf"/>
</dbReference>
<proteinExistence type="predicted"/>
<sequence>MSGITERVRGIPHSNMEDDFYSGYFIPKGATVMANIWFVLQFNFVNLCHNCYSLGP</sequence>
<dbReference type="EMBL" id="LVVM01005466">
    <property type="protein sequence ID" value="OJA10463.1"/>
    <property type="molecule type" value="Genomic_DNA"/>
</dbReference>
<keyword evidence="2" id="KW-1185">Reference proteome</keyword>
<evidence type="ECO:0000313" key="1">
    <source>
        <dbReference type="EMBL" id="OJA10463.1"/>
    </source>
</evidence>
<dbReference type="OrthoDB" id="2789670at2759"/>
<dbReference type="SUPFAM" id="SSF48264">
    <property type="entry name" value="Cytochrome P450"/>
    <property type="match status" value="1"/>
</dbReference>
<dbReference type="GO" id="GO:0005506">
    <property type="term" value="F:iron ion binding"/>
    <property type="evidence" value="ECO:0007669"/>
    <property type="project" value="InterPro"/>
</dbReference>
<comment type="caution">
    <text evidence="1">The sequence shown here is derived from an EMBL/GenBank/DDBJ whole genome shotgun (WGS) entry which is preliminary data.</text>
</comment>
<dbReference type="GO" id="GO:0020037">
    <property type="term" value="F:heme binding"/>
    <property type="evidence" value="ECO:0007669"/>
    <property type="project" value="InterPro"/>
</dbReference>
<dbReference type="AlphaFoldDB" id="A0A1J8PPM7"/>
<reference evidence="1 2" key="1">
    <citation type="submission" date="2016-03" db="EMBL/GenBank/DDBJ databases">
        <title>Comparative genomics of the ectomycorrhizal sister species Rhizopogon vinicolor and Rhizopogon vesiculosus (Basidiomycota: Boletales) reveals a divergence of the mating type B locus.</title>
        <authorList>
            <person name="Mujic A.B."/>
            <person name="Kuo A."/>
            <person name="Tritt A."/>
            <person name="Lipzen A."/>
            <person name="Chen C."/>
            <person name="Johnson J."/>
            <person name="Sharma A."/>
            <person name="Barry K."/>
            <person name="Grigoriev I.V."/>
            <person name="Spatafora J.W."/>
        </authorList>
    </citation>
    <scope>NUCLEOTIDE SEQUENCE [LARGE SCALE GENOMIC DNA]</scope>
    <source>
        <strain evidence="1 2">AM-OR11-056</strain>
    </source>
</reference>
<dbReference type="GO" id="GO:0004497">
    <property type="term" value="F:monooxygenase activity"/>
    <property type="evidence" value="ECO:0007669"/>
    <property type="project" value="InterPro"/>
</dbReference>
<evidence type="ECO:0000313" key="2">
    <source>
        <dbReference type="Proteomes" id="UP000183567"/>
    </source>
</evidence>
<accession>A0A1J8PPM7</accession>
<organism evidence="1 2">
    <name type="scientific">Rhizopogon vesiculosus</name>
    <dbReference type="NCBI Taxonomy" id="180088"/>
    <lineage>
        <taxon>Eukaryota</taxon>
        <taxon>Fungi</taxon>
        <taxon>Dikarya</taxon>
        <taxon>Basidiomycota</taxon>
        <taxon>Agaricomycotina</taxon>
        <taxon>Agaricomycetes</taxon>
        <taxon>Agaricomycetidae</taxon>
        <taxon>Boletales</taxon>
        <taxon>Suillineae</taxon>
        <taxon>Rhizopogonaceae</taxon>
        <taxon>Rhizopogon</taxon>
    </lineage>
</organism>